<dbReference type="Proteomes" id="UP000179233">
    <property type="component" value="Unassembled WGS sequence"/>
</dbReference>
<dbReference type="GO" id="GO:0005886">
    <property type="term" value="C:plasma membrane"/>
    <property type="evidence" value="ECO:0007669"/>
    <property type="project" value="UniProtKB-SubCell"/>
</dbReference>
<feature type="transmembrane region" description="Helical" evidence="1">
    <location>
        <begin position="430"/>
        <end position="450"/>
    </location>
</feature>
<feature type="transmembrane region" description="Helical" evidence="1">
    <location>
        <begin position="209"/>
        <end position="229"/>
    </location>
</feature>
<organism evidence="2 3">
    <name type="scientific">Candidatus Chisholmbacteria bacterium RIFCSPHIGHO2_01_FULL_52_32</name>
    <dbReference type="NCBI Taxonomy" id="1797591"/>
    <lineage>
        <taxon>Bacteria</taxon>
        <taxon>Candidatus Chisholmiibacteriota</taxon>
    </lineage>
</organism>
<protein>
    <recommendedName>
        <fullName evidence="4">Glycosyltransferase RgtA/B/C/D-like domain-containing protein</fullName>
    </recommendedName>
</protein>
<feature type="transmembrane region" description="Helical" evidence="1">
    <location>
        <begin position="335"/>
        <end position="352"/>
    </location>
</feature>
<accession>A0A1G1VT09</accession>
<keyword evidence="1" id="KW-0472">Membrane</keyword>
<dbReference type="AlphaFoldDB" id="A0A1G1VT09"/>
<feature type="transmembrane region" description="Helical" evidence="1">
    <location>
        <begin position="364"/>
        <end position="383"/>
    </location>
</feature>
<evidence type="ECO:0000313" key="2">
    <source>
        <dbReference type="EMBL" id="OGY18541.1"/>
    </source>
</evidence>
<keyword evidence="1" id="KW-0812">Transmembrane</keyword>
<evidence type="ECO:0000256" key="1">
    <source>
        <dbReference type="SAM" id="Phobius"/>
    </source>
</evidence>
<name>A0A1G1VT09_9BACT</name>
<sequence>MKYLVLLGLSFLAYTFLSYILLLRNDWALDAIAQFYPSVGQTLVQFREQALPFHLNTIPTVLLFAILLSAFFCYVKILRGQWVTIQRPRNILLWSLAFQGIVLFSYPVLSSDVFDYILNTRIPFVYGKNPWTVPAIDFPGDPFINLASWPRITSVYGPVHHLLTIIPAILGLNNLAASLLGFKLLMIAFTVLGCYTVMRLLGERNKTRALALFALNPLLLIETAGNAHNDIIMVTFMLVSLLALRKQRFLLSGMFIALGTLVKLYAVVLLPFYIFLNLKKTTDLGKTASLLLGFMVVMVAGGWFMGKESIINQLQLFGWVATLKLNSLPNLLNMIPDWIFTLPFVLFALFTVRTIGSEKELVAAYVKLTLVYLMFVVTLYWAWYPIWYLPFLSLLPITKLTKAALTFSATSSLQYAILFTSHRFDYTNPLWTLAIYAFLVVPPIGVYLFTNDGKRT</sequence>
<evidence type="ECO:0000313" key="3">
    <source>
        <dbReference type="Proteomes" id="UP000179233"/>
    </source>
</evidence>
<feature type="transmembrane region" description="Helical" evidence="1">
    <location>
        <begin position="175"/>
        <end position="197"/>
    </location>
</feature>
<comment type="caution">
    <text evidence="2">The sequence shown here is derived from an EMBL/GenBank/DDBJ whole genome shotgun (WGS) entry which is preliminary data.</text>
</comment>
<proteinExistence type="predicted"/>
<feature type="transmembrane region" description="Helical" evidence="1">
    <location>
        <begin position="288"/>
        <end position="306"/>
    </location>
</feature>
<feature type="transmembrane region" description="Helical" evidence="1">
    <location>
        <begin position="90"/>
        <end position="109"/>
    </location>
</feature>
<gene>
    <name evidence="2" type="ORF">A2786_03520</name>
</gene>
<reference evidence="2 3" key="1">
    <citation type="journal article" date="2016" name="Nat. Commun.">
        <title>Thousands of microbial genomes shed light on interconnected biogeochemical processes in an aquifer system.</title>
        <authorList>
            <person name="Anantharaman K."/>
            <person name="Brown C.T."/>
            <person name="Hug L.A."/>
            <person name="Sharon I."/>
            <person name="Castelle C.J."/>
            <person name="Probst A.J."/>
            <person name="Thomas B.C."/>
            <person name="Singh A."/>
            <person name="Wilkins M.J."/>
            <person name="Karaoz U."/>
            <person name="Brodie E.L."/>
            <person name="Williams K.H."/>
            <person name="Hubbard S.S."/>
            <person name="Banfield J.F."/>
        </authorList>
    </citation>
    <scope>NUCLEOTIDE SEQUENCE [LARGE SCALE GENOMIC DNA]</scope>
</reference>
<feature type="transmembrane region" description="Helical" evidence="1">
    <location>
        <begin position="55"/>
        <end position="78"/>
    </location>
</feature>
<dbReference type="EMBL" id="MHCJ01000003">
    <property type="protein sequence ID" value="OGY18541.1"/>
    <property type="molecule type" value="Genomic_DNA"/>
</dbReference>
<keyword evidence="1" id="KW-1133">Transmembrane helix</keyword>
<evidence type="ECO:0008006" key="4">
    <source>
        <dbReference type="Google" id="ProtNLM"/>
    </source>
</evidence>
<dbReference type="Pfam" id="PF26314">
    <property type="entry name" value="MptA_B_family"/>
    <property type="match status" value="1"/>
</dbReference>
<dbReference type="GO" id="GO:0016758">
    <property type="term" value="F:hexosyltransferase activity"/>
    <property type="evidence" value="ECO:0007669"/>
    <property type="project" value="InterPro"/>
</dbReference>
<feature type="transmembrane region" description="Helical" evidence="1">
    <location>
        <begin position="249"/>
        <end position="276"/>
    </location>
</feature>